<dbReference type="Gene3D" id="1.10.3720.10">
    <property type="entry name" value="MetI-like"/>
    <property type="match status" value="1"/>
</dbReference>
<dbReference type="KEGG" id="osu:NT6N_10300"/>
<dbReference type="Pfam" id="PF00528">
    <property type="entry name" value="BPD_transp_1"/>
    <property type="match status" value="1"/>
</dbReference>
<feature type="transmembrane region" description="Helical" evidence="5">
    <location>
        <begin position="51"/>
        <end position="71"/>
    </location>
</feature>
<evidence type="ECO:0000259" key="6">
    <source>
        <dbReference type="PROSITE" id="PS50928"/>
    </source>
</evidence>
<dbReference type="GO" id="GO:0005886">
    <property type="term" value="C:plasma membrane"/>
    <property type="evidence" value="ECO:0007669"/>
    <property type="project" value="UniProtKB-SubCell"/>
</dbReference>
<keyword evidence="5" id="KW-0813">Transport</keyword>
<reference evidence="7" key="1">
    <citation type="submission" date="2024-07" db="EMBL/GenBank/DDBJ databases">
        <title>Complete genome sequence of Verrucomicrobiaceae bacterium NT6N.</title>
        <authorList>
            <person name="Huang C."/>
            <person name="Takami H."/>
            <person name="Hamasaki K."/>
        </authorList>
    </citation>
    <scope>NUCLEOTIDE SEQUENCE</scope>
    <source>
        <strain evidence="7">NT6N</strain>
    </source>
</reference>
<evidence type="ECO:0000313" key="7">
    <source>
        <dbReference type="EMBL" id="BDS05990.1"/>
    </source>
</evidence>
<feature type="transmembrane region" description="Helical" evidence="5">
    <location>
        <begin position="372"/>
        <end position="393"/>
    </location>
</feature>
<feature type="transmembrane region" description="Helical" evidence="5">
    <location>
        <begin position="339"/>
        <end position="365"/>
    </location>
</feature>
<evidence type="ECO:0000256" key="4">
    <source>
        <dbReference type="ARBA" id="ARBA00023136"/>
    </source>
</evidence>
<evidence type="ECO:0000256" key="5">
    <source>
        <dbReference type="RuleBase" id="RU363032"/>
    </source>
</evidence>
<feature type="transmembrane region" description="Helical" evidence="5">
    <location>
        <begin position="453"/>
        <end position="475"/>
    </location>
</feature>
<dbReference type="CDD" id="cd06261">
    <property type="entry name" value="TM_PBP2"/>
    <property type="match status" value="1"/>
</dbReference>
<proteinExistence type="inferred from homology"/>
<keyword evidence="3 5" id="KW-1133">Transmembrane helix</keyword>
<feature type="transmembrane region" description="Helical" evidence="5">
    <location>
        <begin position="504"/>
        <end position="527"/>
    </location>
</feature>
<sequence>MFRKIGWILLVGALLSVAGELLSLKLPTLRWSFEVSREMDWLNWGSGDRPFLWFGWLSVFVSIACGILLLFKFPRDFQFTPITQRRIDRFRSIKRGHRAFVIVGFLALIASFDHLLVGNEPLLMKYDGKFYSPALQRFYERDANGDDVIFKGKHFGLSGDEAEAAPNYRRLKKTFKEEQDGNWLVMPLVPYAPTQDTVTVPTMELETREDGLLYRPGAGDPYSGLAAKIYDLDDPGRMHLRYRFREGLKDGAADGWDKTNNRVYGAEYSKGELISESWSGEGDVKAFLTTNSTPLNIIFYAPSPPSLTMGHLLGTTPQGYDVLAYLFGGLQVNFKASLFFIPAIYLIGISVGLLMGFFGGVFDLLVQRLIEVFSNIPFLFVIIIVSSSVPVQIKEKSGLGVILLILIIFSWMGMTYLMRTAALKEKARDYVAASRIIGCSTPRIIFKHILPNAVAILVTLVPFSVSGLVMGLTSLDYLGFGLPPKYATWGTLLKEGLSNLSSPWLVSSAFLCLVSLLILVTFIGEAVREAFDPKKFTYYK</sequence>
<gene>
    <name evidence="7" type="ORF">NT6N_10300</name>
</gene>
<dbReference type="GO" id="GO:0055085">
    <property type="term" value="P:transmembrane transport"/>
    <property type="evidence" value="ECO:0007669"/>
    <property type="project" value="InterPro"/>
</dbReference>
<dbReference type="SUPFAM" id="SSF161098">
    <property type="entry name" value="MetI-like"/>
    <property type="match status" value="1"/>
</dbReference>
<protein>
    <submittedName>
        <fullName evidence="7">Peptide ABC transporter permease</fullName>
    </submittedName>
</protein>
<evidence type="ECO:0000256" key="2">
    <source>
        <dbReference type="ARBA" id="ARBA00022692"/>
    </source>
</evidence>
<evidence type="ECO:0000256" key="1">
    <source>
        <dbReference type="ARBA" id="ARBA00004651"/>
    </source>
</evidence>
<comment type="similarity">
    <text evidence="5">Belongs to the binding-protein-dependent transport system permease family.</text>
</comment>
<dbReference type="PROSITE" id="PS50928">
    <property type="entry name" value="ABC_TM1"/>
    <property type="match status" value="1"/>
</dbReference>
<evidence type="ECO:0000256" key="3">
    <source>
        <dbReference type="ARBA" id="ARBA00022989"/>
    </source>
</evidence>
<comment type="subcellular location">
    <subcellularLocation>
        <location evidence="1 5">Cell membrane</location>
        <topology evidence="1 5">Multi-pass membrane protein</topology>
    </subcellularLocation>
</comment>
<organism evidence="7">
    <name type="scientific">Oceaniferula spumae</name>
    <dbReference type="NCBI Taxonomy" id="2979115"/>
    <lineage>
        <taxon>Bacteria</taxon>
        <taxon>Pseudomonadati</taxon>
        <taxon>Verrucomicrobiota</taxon>
        <taxon>Verrucomicrobiia</taxon>
        <taxon>Verrucomicrobiales</taxon>
        <taxon>Verrucomicrobiaceae</taxon>
        <taxon>Oceaniferula</taxon>
    </lineage>
</organism>
<feature type="domain" description="ABC transmembrane type-1" evidence="6">
    <location>
        <begin position="334"/>
        <end position="524"/>
    </location>
</feature>
<feature type="transmembrane region" description="Helical" evidence="5">
    <location>
        <begin position="99"/>
        <end position="117"/>
    </location>
</feature>
<dbReference type="EMBL" id="AP026866">
    <property type="protein sequence ID" value="BDS05990.1"/>
    <property type="molecule type" value="Genomic_DNA"/>
</dbReference>
<feature type="transmembrane region" description="Helical" evidence="5">
    <location>
        <begin position="399"/>
        <end position="418"/>
    </location>
</feature>
<dbReference type="InterPro" id="IPR035906">
    <property type="entry name" value="MetI-like_sf"/>
</dbReference>
<dbReference type="InterPro" id="IPR000515">
    <property type="entry name" value="MetI-like"/>
</dbReference>
<keyword evidence="4 5" id="KW-0472">Membrane</keyword>
<dbReference type="AlphaFoldDB" id="A0AAT9FJ20"/>
<name>A0AAT9FJ20_9BACT</name>
<dbReference type="PANTHER" id="PTHR30325">
    <property type="entry name" value="MEMBRANE COMPONENT OF ABC TRANSPORTER"/>
    <property type="match status" value="1"/>
</dbReference>
<accession>A0AAT9FJ20</accession>
<keyword evidence="2 5" id="KW-0812">Transmembrane</keyword>
<dbReference type="GO" id="GO:0042884">
    <property type="term" value="P:microcin transport"/>
    <property type="evidence" value="ECO:0007669"/>
    <property type="project" value="TreeGrafter"/>
</dbReference>
<dbReference type="PANTHER" id="PTHR30325:SF0">
    <property type="entry name" value="INNER MEMBRANE ABC TRANSPORTER PERMEASE PROTEIN YEJE"/>
    <property type="match status" value="1"/>
</dbReference>